<protein>
    <submittedName>
        <fullName evidence="1">Uncharacterized protein</fullName>
    </submittedName>
</protein>
<keyword evidence="2" id="KW-1185">Reference proteome</keyword>
<organism evidence="1 2">
    <name type="scientific">Datura stramonium</name>
    <name type="common">Jimsonweed</name>
    <name type="synonym">Common thornapple</name>
    <dbReference type="NCBI Taxonomy" id="4076"/>
    <lineage>
        <taxon>Eukaryota</taxon>
        <taxon>Viridiplantae</taxon>
        <taxon>Streptophyta</taxon>
        <taxon>Embryophyta</taxon>
        <taxon>Tracheophyta</taxon>
        <taxon>Spermatophyta</taxon>
        <taxon>Magnoliopsida</taxon>
        <taxon>eudicotyledons</taxon>
        <taxon>Gunneridae</taxon>
        <taxon>Pentapetalae</taxon>
        <taxon>asterids</taxon>
        <taxon>lamiids</taxon>
        <taxon>Solanales</taxon>
        <taxon>Solanaceae</taxon>
        <taxon>Solanoideae</taxon>
        <taxon>Datureae</taxon>
        <taxon>Datura</taxon>
    </lineage>
</organism>
<comment type="caution">
    <text evidence="1">The sequence shown here is derived from an EMBL/GenBank/DDBJ whole genome shotgun (WGS) entry which is preliminary data.</text>
</comment>
<accession>A0ABS8WQJ7</accession>
<evidence type="ECO:0000313" key="2">
    <source>
        <dbReference type="Proteomes" id="UP000823775"/>
    </source>
</evidence>
<reference evidence="1 2" key="1">
    <citation type="journal article" date="2021" name="BMC Genomics">
        <title>Datura genome reveals duplications of psychoactive alkaloid biosynthetic genes and high mutation rate following tissue culture.</title>
        <authorList>
            <person name="Rajewski A."/>
            <person name="Carter-House D."/>
            <person name="Stajich J."/>
            <person name="Litt A."/>
        </authorList>
    </citation>
    <scope>NUCLEOTIDE SEQUENCE [LARGE SCALE GENOMIC DNA]</scope>
    <source>
        <strain evidence="1">AR-01</strain>
    </source>
</reference>
<name>A0ABS8WQJ7_DATST</name>
<sequence length="105" mass="12472">MEAYSLQAKQLHIELDILKEFHWTQESALELIIQRESFLEVELLALSDLKSEEDRMDFHSEFTIWNVRRFTLKQAKDAIEDIDAKIYEAQEIETMTRDNLLPLSD</sequence>
<dbReference type="EMBL" id="JACEIK010008907">
    <property type="protein sequence ID" value="MCE3051755.1"/>
    <property type="molecule type" value="Genomic_DNA"/>
</dbReference>
<dbReference type="Proteomes" id="UP000823775">
    <property type="component" value="Unassembled WGS sequence"/>
</dbReference>
<proteinExistence type="predicted"/>
<evidence type="ECO:0000313" key="1">
    <source>
        <dbReference type="EMBL" id="MCE3051755.1"/>
    </source>
</evidence>
<gene>
    <name evidence="1" type="ORF">HAX54_050708</name>
</gene>